<organism evidence="3 4">
    <name type="scientific">Streptomyces cinnamoneus</name>
    <name type="common">Streptoverticillium cinnamoneum</name>
    <dbReference type="NCBI Taxonomy" id="53446"/>
    <lineage>
        <taxon>Bacteria</taxon>
        <taxon>Bacillati</taxon>
        <taxon>Actinomycetota</taxon>
        <taxon>Actinomycetes</taxon>
        <taxon>Kitasatosporales</taxon>
        <taxon>Streptomycetaceae</taxon>
        <taxon>Streptomyces</taxon>
        <taxon>Streptomyces cinnamoneus group</taxon>
    </lineage>
</organism>
<accession>A0A918TLU1</accession>
<evidence type="ECO:0000313" key="4">
    <source>
        <dbReference type="Proteomes" id="UP000646244"/>
    </source>
</evidence>
<feature type="region of interest" description="Disordered" evidence="1">
    <location>
        <begin position="101"/>
        <end position="144"/>
    </location>
</feature>
<keyword evidence="2" id="KW-0812">Transmembrane</keyword>
<evidence type="ECO:0008006" key="5">
    <source>
        <dbReference type="Google" id="ProtNLM"/>
    </source>
</evidence>
<feature type="compositionally biased region" description="Basic and acidic residues" evidence="1">
    <location>
        <begin position="101"/>
        <end position="110"/>
    </location>
</feature>
<evidence type="ECO:0000256" key="2">
    <source>
        <dbReference type="SAM" id="Phobius"/>
    </source>
</evidence>
<evidence type="ECO:0000256" key="1">
    <source>
        <dbReference type="SAM" id="MobiDB-lite"/>
    </source>
</evidence>
<protein>
    <recommendedName>
        <fullName evidence="5">PASTA domain-containing protein</fullName>
    </recommendedName>
</protein>
<feature type="compositionally biased region" description="Basic and acidic residues" evidence="1">
    <location>
        <begin position="234"/>
        <end position="267"/>
    </location>
</feature>
<feature type="compositionally biased region" description="Low complexity" evidence="1">
    <location>
        <begin position="217"/>
        <end position="230"/>
    </location>
</feature>
<reference evidence="3" key="1">
    <citation type="journal article" date="2014" name="Int. J. Syst. Evol. Microbiol.">
        <title>Complete genome sequence of Corynebacterium casei LMG S-19264T (=DSM 44701T), isolated from a smear-ripened cheese.</title>
        <authorList>
            <consortium name="US DOE Joint Genome Institute (JGI-PGF)"/>
            <person name="Walter F."/>
            <person name="Albersmeier A."/>
            <person name="Kalinowski J."/>
            <person name="Ruckert C."/>
        </authorList>
    </citation>
    <scope>NUCLEOTIDE SEQUENCE</scope>
    <source>
        <strain evidence="3">JCM 4633</strain>
    </source>
</reference>
<reference evidence="3" key="2">
    <citation type="submission" date="2020-09" db="EMBL/GenBank/DDBJ databases">
        <authorList>
            <person name="Sun Q."/>
            <person name="Ohkuma M."/>
        </authorList>
    </citation>
    <scope>NUCLEOTIDE SEQUENCE</scope>
    <source>
        <strain evidence="3">JCM 4633</strain>
    </source>
</reference>
<keyword evidence="2" id="KW-0472">Membrane</keyword>
<comment type="caution">
    <text evidence="3">The sequence shown here is derived from an EMBL/GenBank/DDBJ whole genome shotgun (WGS) entry which is preliminary data.</text>
</comment>
<dbReference type="Proteomes" id="UP000646244">
    <property type="component" value="Unassembled WGS sequence"/>
</dbReference>
<feature type="region of interest" description="Disordered" evidence="1">
    <location>
        <begin position="204"/>
        <end position="322"/>
    </location>
</feature>
<dbReference type="AlphaFoldDB" id="A0A918TLU1"/>
<sequence>MRDQPIPGLPAGYSAAPARPAVAGALMPVTSQDPPHPYATTVSRPRRWWQHPALCITLLVFFPPAGILLAWLGRWSTRKKIVASVVSGLWFLLLLMSDPPDEKKAHRTESKPAAVEKATPSATPTTASPSPSPSPGPQMPGVVNSTYGEASKAIARLLPGGVTAYSAYRDVELPGDHDTWTVCFQGPAAGARLLPAQDRPELHLVAPGTACPGSRNATLHPTPTAAPTPARQADPSDNRPRDNHPRDNHPTDDHPTDDRPTDDRPTDNDTSGSHSGSQGGGGGTTVRGGSFCSPQGATGVTVKGTPMVCGPGSDGRNRWHAG</sequence>
<dbReference type="EMBL" id="BMVB01000009">
    <property type="protein sequence ID" value="GHC53657.1"/>
    <property type="molecule type" value="Genomic_DNA"/>
</dbReference>
<proteinExistence type="predicted"/>
<keyword evidence="2" id="KW-1133">Transmembrane helix</keyword>
<gene>
    <name evidence="3" type="ORF">GCM10010507_32410</name>
</gene>
<feature type="transmembrane region" description="Helical" evidence="2">
    <location>
        <begin position="53"/>
        <end position="75"/>
    </location>
</feature>
<feature type="compositionally biased region" description="Gly residues" evidence="1">
    <location>
        <begin position="277"/>
        <end position="286"/>
    </location>
</feature>
<feature type="compositionally biased region" description="Low complexity" evidence="1">
    <location>
        <begin position="118"/>
        <end position="129"/>
    </location>
</feature>
<evidence type="ECO:0000313" key="3">
    <source>
        <dbReference type="EMBL" id="GHC53657.1"/>
    </source>
</evidence>
<name>A0A918TLU1_STRCJ</name>